<dbReference type="SUPFAM" id="SSF52540">
    <property type="entry name" value="P-loop containing nucleoside triphosphate hydrolases"/>
    <property type="match status" value="1"/>
</dbReference>
<accession>A0A4S2DER2</accession>
<organism evidence="4 5">
    <name type="scientific">Clostridium sartagoforme</name>
    <dbReference type="NCBI Taxonomy" id="84031"/>
    <lineage>
        <taxon>Bacteria</taxon>
        <taxon>Bacillati</taxon>
        <taxon>Bacillota</taxon>
        <taxon>Clostridia</taxon>
        <taxon>Eubacteriales</taxon>
        <taxon>Clostridiaceae</taxon>
        <taxon>Clostridium</taxon>
    </lineage>
</organism>
<evidence type="ECO:0000259" key="3">
    <source>
        <dbReference type="Pfam" id="PF21117"/>
    </source>
</evidence>
<comment type="caution">
    <text evidence="4">The sequence shown here is derived from an EMBL/GenBank/DDBJ whole genome shotgun (WGS) entry which is preliminary data.</text>
</comment>
<sequence length="567" mass="63904">MKNSIYLKDELKRIDGRGYKAYKDIQDKYDFNDYILSIDHVQGDPFASPSRLRVIINKSKAKFPEELLNEEYKKVAVSDFLTRLFYTNVNKFSEKIFGSGKSGLISISRCTQEILERTSIVINKDNIEARFYVGFPARGRTVLAKELEKILFNVIPNIVANTLVYENINKAKIINRIKLVEDQEYIRTKLKEKDLIAFIANGSILPRESGVSQKPLIYSIPFKSPKTLEVELDLPNRGLVKGMGVKKGITVIVGGGYHGKSTLLNALELGVYNHIEGDGRELVITDNSAMKVRAEDGRSIKNTDISLFIDNLPNGKDTVSFTTENASGSTSQAANIIEAIEAKSKTLLIDEDTSATNFMIRDDLMQKLVSKEKEPITPFIEIVKPLYSQKDISTILVIGSSGDYFDVADYVIQMDNYEVKDVTKEAKSLMRGEINKRIKEKNILIDINLDRRLQKGTIESTYKGVKIKTMGVSSININNENIDLRAVEQIVDNEQLNAIGSIMKWIEDNMMIKNLSLEEAVNKAYDEINKTGLISIDKTKGGNGSMSLPRKQEVMATYNRYRNLKVK</sequence>
<dbReference type="Gene3D" id="3.40.50.300">
    <property type="entry name" value="P-loop containing nucleotide triphosphate hydrolases"/>
    <property type="match status" value="1"/>
</dbReference>
<dbReference type="GO" id="GO:0016853">
    <property type="term" value="F:isomerase activity"/>
    <property type="evidence" value="ECO:0007669"/>
    <property type="project" value="UniProtKB-KW"/>
</dbReference>
<dbReference type="Pfam" id="PF20446">
    <property type="entry name" value="ABC_N"/>
    <property type="match status" value="1"/>
</dbReference>
<dbReference type="EMBL" id="SRYR01000013">
    <property type="protein sequence ID" value="TGY40468.1"/>
    <property type="molecule type" value="Genomic_DNA"/>
</dbReference>
<dbReference type="InterPro" id="IPR046834">
    <property type="entry name" value="ABC_ATPase_C"/>
</dbReference>
<reference evidence="4 5" key="1">
    <citation type="submission" date="2019-04" db="EMBL/GenBank/DDBJ databases">
        <title>Microbes associate with the intestines of laboratory mice.</title>
        <authorList>
            <person name="Navarre W."/>
            <person name="Wong E."/>
            <person name="Huang K."/>
            <person name="Tropini C."/>
            <person name="Ng K."/>
            <person name="Yu B."/>
        </authorList>
    </citation>
    <scope>NUCLEOTIDE SEQUENCE [LARGE SCALE GENOMIC DNA]</scope>
    <source>
        <strain evidence="4 5">NM50_B9-20</strain>
    </source>
</reference>
<evidence type="ECO:0000313" key="5">
    <source>
        <dbReference type="Proteomes" id="UP000306888"/>
    </source>
</evidence>
<dbReference type="InterPro" id="IPR046833">
    <property type="entry name" value="ABC_N"/>
</dbReference>
<protein>
    <submittedName>
        <fullName evidence="4">Isopentenyl-diphosphate delta-isomerase</fullName>
    </submittedName>
</protein>
<dbReference type="AlphaFoldDB" id="A0A4S2DER2"/>
<feature type="domain" description="ATPase of the ABC class C-terminal" evidence="1">
    <location>
        <begin position="170"/>
        <end position="442"/>
    </location>
</feature>
<dbReference type="Pfam" id="PF21117">
    <property type="entry name" value="MRB1590_C"/>
    <property type="match status" value="1"/>
</dbReference>
<dbReference type="InterPro" id="IPR027417">
    <property type="entry name" value="P-loop_NTPase"/>
</dbReference>
<keyword evidence="4" id="KW-0413">Isomerase</keyword>
<feature type="domain" description="MRB1590-like C-terminal" evidence="3">
    <location>
        <begin position="466"/>
        <end position="567"/>
    </location>
</feature>
<dbReference type="PANTHER" id="PTHR38149:SF1">
    <property type="entry name" value="ATPASE"/>
    <property type="match status" value="1"/>
</dbReference>
<dbReference type="OrthoDB" id="9809999at2"/>
<keyword evidence="5" id="KW-1185">Reference proteome</keyword>
<gene>
    <name evidence="4" type="ORF">E5347_15160</name>
</gene>
<dbReference type="Proteomes" id="UP000306888">
    <property type="component" value="Unassembled WGS sequence"/>
</dbReference>
<evidence type="ECO:0000259" key="1">
    <source>
        <dbReference type="Pfam" id="PF09818"/>
    </source>
</evidence>
<dbReference type="PANTHER" id="PTHR38149">
    <property type="entry name" value="ATPASE"/>
    <property type="match status" value="1"/>
</dbReference>
<evidence type="ECO:0000313" key="4">
    <source>
        <dbReference type="EMBL" id="TGY40468.1"/>
    </source>
</evidence>
<dbReference type="Pfam" id="PF09818">
    <property type="entry name" value="ABC_ATPase"/>
    <property type="match status" value="1"/>
</dbReference>
<dbReference type="RefSeq" id="WP_136008068.1">
    <property type="nucleotide sequence ID" value="NZ_SRYR01000013.1"/>
</dbReference>
<dbReference type="InterPro" id="IPR019195">
    <property type="entry name" value="ABC_ATPase_put"/>
</dbReference>
<evidence type="ECO:0000259" key="2">
    <source>
        <dbReference type="Pfam" id="PF20446"/>
    </source>
</evidence>
<name>A0A4S2DER2_9CLOT</name>
<feature type="domain" description="ATPase of the ABC class N-terminal" evidence="2">
    <location>
        <begin position="7"/>
        <end position="165"/>
    </location>
</feature>
<proteinExistence type="predicted"/>
<dbReference type="InterPro" id="IPR049069">
    <property type="entry name" value="MRB1590-like_C"/>
</dbReference>